<keyword evidence="1" id="KW-0472">Membrane</keyword>
<gene>
    <name evidence="2" type="ORF">17H9-30</name>
</gene>
<accession>Q1EI06</accession>
<keyword evidence="1" id="KW-1133">Transmembrane helix</keyword>
<dbReference type="AlphaFoldDB" id="Q1EI06"/>
<organism evidence="2">
    <name type="scientific">uncultured organism</name>
    <dbReference type="NCBI Taxonomy" id="155900"/>
    <lineage>
        <taxon>unclassified sequences</taxon>
        <taxon>environmental samples</taxon>
    </lineage>
</organism>
<protein>
    <submittedName>
        <fullName evidence="2">Uncharacterized protein</fullName>
    </submittedName>
</protein>
<sequence>MNKMVYGIVRFLAGVAREFGLRPRRPVASVRTPIMDAGVLPSLSRPMPEASEAIGQRIAVTAARTLGWVLVILALAAFAYEVHASIQAGGYRMIEAGALWFGLDVESLNLAQAIVQRFIHPYLWDPVVAGMLQWPAWSLLGGPGVALVLAFPVRGDQP</sequence>
<evidence type="ECO:0000313" key="2">
    <source>
        <dbReference type="EMBL" id="CAK32604.1"/>
    </source>
</evidence>
<feature type="transmembrane region" description="Helical" evidence="1">
    <location>
        <begin position="134"/>
        <end position="153"/>
    </location>
</feature>
<evidence type="ECO:0000256" key="1">
    <source>
        <dbReference type="SAM" id="Phobius"/>
    </source>
</evidence>
<keyword evidence="1" id="KW-0812">Transmembrane</keyword>
<proteinExistence type="predicted"/>
<reference evidence="2" key="1">
    <citation type="submission" date="2006-06" db="EMBL/GenBank/DDBJ databases">
        <title>Construction and analysis of a metagenomic library from a deep-sea sediment of east Pacific nodule Province.</title>
        <authorList>
            <person name="Xu M."/>
            <person name="Xiao X."/>
            <person name="Wang F."/>
        </authorList>
    </citation>
    <scope>NUCLEOTIDE SEQUENCE</scope>
</reference>
<name>Q1EI06_9ZZZZ</name>
<dbReference type="EMBL" id="AM270417">
    <property type="protein sequence ID" value="CAK32604.1"/>
    <property type="molecule type" value="Genomic_DNA"/>
</dbReference>
<feature type="transmembrane region" description="Helical" evidence="1">
    <location>
        <begin position="66"/>
        <end position="86"/>
    </location>
</feature>